<feature type="transmembrane region" description="Helical" evidence="1">
    <location>
        <begin position="151"/>
        <end position="170"/>
    </location>
</feature>
<dbReference type="AlphaFoldDB" id="A0A382TQ02"/>
<evidence type="ECO:0008006" key="3">
    <source>
        <dbReference type="Google" id="ProtNLM"/>
    </source>
</evidence>
<protein>
    <recommendedName>
        <fullName evidence="3">ABC-2 type transporter domain-containing protein</fullName>
    </recommendedName>
</protein>
<sequence>MLSGLILLFAFPLFIFAMINLSFRKILIRSISDIPFDEWVYPGMVFFVAAFSVFPIIYRDFFDLRIHRKVLVNIALSPYSKLTMISSYLCVSTLEALVLGITAMAVYAFIIPFPFTMIQLISMVFYLILFTVILGNILITLSVTVSSPTTYIMLAFIIFFLVIFGSGLIIEFGFFPMTFEKVLVWLPLSIPARALRFILLTGMIEWTLTISAIAFCALWSLCNGMLLREKLRQ</sequence>
<name>A0A382TQ02_9ZZZZ</name>
<feature type="transmembrane region" description="Helical" evidence="1">
    <location>
        <begin position="40"/>
        <end position="58"/>
    </location>
</feature>
<feature type="transmembrane region" description="Helical" evidence="1">
    <location>
        <begin position="206"/>
        <end position="227"/>
    </location>
</feature>
<feature type="transmembrane region" description="Helical" evidence="1">
    <location>
        <begin position="124"/>
        <end position="145"/>
    </location>
</feature>
<gene>
    <name evidence="2" type="ORF">METZ01_LOCUS377020</name>
</gene>
<evidence type="ECO:0000313" key="2">
    <source>
        <dbReference type="EMBL" id="SVD24166.1"/>
    </source>
</evidence>
<proteinExistence type="predicted"/>
<feature type="transmembrane region" description="Helical" evidence="1">
    <location>
        <begin position="97"/>
        <end position="117"/>
    </location>
</feature>
<evidence type="ECO:0000256" key="1">
    <source>
        <dbReference type="SAM" id="Phobius"/>
    </source>
</evidence>
<keyword evidence="1" id="KW-1133">Transmembrane helix</keyword>
<reference evidence="2" key="1">
    <citation type="submission" date="2018-05" db="EMBL/GenBank/DDBJ databases">
        <authorList>
            <person name="Lanie J.A."/>
            <person name="Ng W.-L."/>
            <person name="Kazmierczak K.M."/>
            <person name="Andrzejewski T.M."/>
            <person name="Davidsen T.M."/>
            <person name="Wayne K.J."/>
            <person name="Tettelin H."/>
            <person name="Glass J.I."/>
            <person name="Rusch D."/>
            <person name="Podicherti R."/>
            <person name="Tsui H.-C.T."/>
            <person name="Winkler M.E."/>
        </authorList>
    </citation>
    <scope>NUCLEOTIDE SEQUENCE</scope>
</reference>
<dbReference type="EMBL" id="UINC01138302">
    <property type="protein sequence ID" value="SVD24166.1"/>
    <property type="molecule type" value="Genomic_DNA"/>
</dbReference>
<keyword evidence="1" id="KW-0812">Transmembrane</keyword>
<keyword evidence="1" id="KW-0472">Membrane</keyword>
<organism evidence="2">
    <name type="scientific">marine metagenome</name>
    <dbReference type="NCBI Taxonomy" id="408172"/>
    <lineage>
        <taxon>unclassified sequences</taxon>
        <taxon>metagenomes</taxon>
        <taxon>ecological metagenomes</taxon>
    </lineage>
</organism>
<accession>A0A382TQ02</accession>